<dbReference type="PANTHER" id="PTHR24421:SF10">
    <property type="entry name" value="NITRATE_NITRITE SENSOR PROTEIN NARQ"/>
    <property type="match status" value="1"/>
</dbReference>
<evidence type="ECO:0000259" key="11">
    <source>
        <dbReference type="Pfam" id="PF07730"/>
    </source>
</evidence>
<feature type="transmembrane region" description="Helical" evidence="9">
    <location>
        <begin position="33"/>
        <end position="50"/>
    </location>
</feature>
<keyword evidence="7" id="KW-0067">ATP-binding</keyword>
<feature type="transmembrane region" description="Helical" evidence="9">
    <location>
        <begin position="57"/>
        <end position="76"/>
    </location>
</feature>
<dbReference type="Pfam" id="PF07730">
    <property type="entry name" value="HisKA_3"/>
    <property type="match status" value="1"/>
</dbReference>
<keyword evidence="4" id="KW-0808">Transferase</keyword>
<keyword evidence="13" id="KW-1185">Reference proteome</keyword>
<evidence type="ECO:0000313" key="12">
    <source>
        <dbReference type="EMBL" id="PWK48180.1"/>
    </source>
</evidence>
<keyword evidence="9" id="KW-0812">Transmembrane</keyword>
<dbReference type="EMBL" id="QGGR01000006">
    <property type="protein sequence ID" value="PWK48180.1"/>
    <property type="molecule type" value="Genomic_DNA"/>
</dbReference>
<dbReference type="GO" id="GO:0005524">
    <property type="term" value="F:ATP binding"/>
    <property type="evidence" value="ECO:0007669"/>
    <property type="project" value="UniProtKB-KW"/>
</dbReference>
<protein>
    <recommendedName>
        <fullName evidence="2">histidine kinase</fullName>
        <ecNumber evidence="2">2.7.13.3</ecNumber>
    </recommendedName>
</protein>
<sequence>MPVRMRPVGGISPVDLLVSVAVAGLSTWWWHQFRPGGVAFGLLAGTVLLWRRRYPLTVLAAVSVLTMLTATIEVDGTRLHEGMLLITLALAMYAVIVHAATLRRAVAGGIAASLVAALMLPLQHNGAAGLMSLSLRDLADSAELVVGYGGVIWAVGLSVRYLGQLRANANERMLSAERERRDNARIAVAEERARIARELHDIVAHSLSVIILQANGAAYAFDHDRERARAALRTIGATGADALDEIRQLVEMLRSDGGDPADRTPAVLDQVEAVVQRSRDAGLTAALTVHGTPPDVPGGVALAVCRIVQESLTNTLRHAGPRPVAAVTIDYRPGSIDIEVTDTPPAGSPLRSGGAGTAVTAGRDAPGAGGHGLVGMRERVALYGGTFEAGPRPDGGWRVRAVLPLTGARPVPA</sequence>
<comment type="catalytic activity">
    <reaction evidence="1">
        <text>ATP + protein L-histidine = ADP + protein N-phospho-L-histidine.</text>
        <dbReference type="EC" id="2.7.13.3"/>
    </reaction>
</comment>
<evidence type="ECO:0000256" key="4">
    <source>
        <dbReference type="ARBA" id="ARBA00022679"/>
    </source>
</evidence>
<keyword evidence="6 12" id="KW-0418">Kinase</keyword>
<evidence type="ECO:0000256" key="7">
    <source>
        <dbReference type="ARBA" id="ARBA00022840"/>
    </source>
</evidence>
<accession>A0A316FK73</accession>
<dbReference type="PANTHER" id="PTHR24421">
    <property type="entry name" value="NITRATE/NITRITE SENSOR PROTEIN NARX-RELATED"/>
    <property type="match status" value="1"/>
</dbReference>
<feature type="transmembrane region" description="Helical" evidence="9">
    <location>
        <begin position="105"/>
        <end position="124"/>
    </location>
</feature>
<keyword evidence="3" id="KW-0597">Phosphoprotein</keyword>
<dbReference type="Pfam" id="PF02518">
    <property type="entry name" value="HATPase_c"/>
    <property type="match status" value="1"/>
</dbReference>
<keyword evidence="8" id="KW-0902">Two-component regulatory system</keyword>
<evidence type="ECO:0000259" key="10">
    <source>
        <dbReference type="Pfam" id="PF02518"/>
    </source>
</evidence>
<dbReference type="GO" id="GO:0046983">
    <property type="term" value="F:protein dimerization activity"/>
    <property type="evidence" value="ECO:0007669"/>
    <property type="project" value="InterPro"/>
</dbReference>
<evidence type="ECO:0000256" key="8">
    <source>
        <dbReference type="ARBA" id="ARBA00023012"/>
    </source>
</evidence>
<keyword evidence="9" id="KW-0472">Membrane</keyword>
<organism evidence="12 13">
    <name type="scientific">Actinoplanes xinjiangensis</name>
    <dbReference type="NCBI Taxonomy" id="512350"/>
    <lineage>
        <taxon>Bacteria</taxon>
        <taxon>Bacillati</taxon>
        <taxon>Actinomycetota</taxon>
        <taxon>Actinomycetes</taxon>
        <taxon>Micromonosporales</taxon>
        <taxon>Micromonosporaceae</taxon>
        <taxon>Actinoplanes</taxon>
    </lineage>
</organism>
<keyword evidence="9" id="KW-1133">Transmembrane helix</keyword>
<evidence type="ECO:0000256" key="1">
    <source>
        <dbReference type="ARBA" id="ARBA00000085"/>
    </source>
</evidence>
<evidence type="ECO:0000256" key="6">
    <source>
        <dbReference type="ARBA" id="ARBA00022777"/>
    </source>
</evidence>
<evidence type="ECO:0000256" key="9">
    <source>
        <dbReference type="SAM" id="Phobius"/>
    </source>
</evidence>
<dbReference type="RefSeq" id="WP_109593238.1">
    <property type="nucleotide sequence ID" value="NZ_BONA01000039.1"/>
</dbReference>
<dbReference type="InterPro" id="IPR003594">
    <property type="entry name" value="HATPase_dom"/>
</dbReference>
<feature type="domain" description="Histidine kinase/HSP90-like ATPase" evidence="10">
    <location>
        <begin position="301"/>
        <end position="406"/>
    </location>
</feature>
<dbReference type="GO" id="GO:0000155">
    <property type="term" value="F:phosphorelay sensor kinase activity"/>
    <property type="evidence" value="ECO:0007669"/>
    <property type="project" value="InterPro"/>
</dbReference>
<keyword evidence="5" id="KW-0547">Nucleotide-binding</keyword>
<name>A0A316FK73_9ACTN</name>
<dbReference type="Gene3D" id="1.20.5.1930">
    <property type="match status" value="1"/>
</dbReference>
<evidence type="ECO:0000256" key="2">
    <source>
        <dbReference type="ARBA" id="ARBA00012438"/>
    </source>
</evidence>
<evidence type="ECO:0000256" key="5">
    <source>
        <dbReference type="ARBA" id="ARBA00022741"/>
    </source>
</evidence>
<evidence type="ECO:0000313" key="13">
    <source>
        <dbReference type="Proteomes" id="UP000245697"/>
    </source>
</evidence>
<dbReference type="Proteomes" id="UP000245697">
    <property type="component" value="Unassembled WGS sequence"/>
</dbReference>
<comment type="caution">
    <text evidence="12">The sequence shown here is derived from an EMBL/GenBank/DDBJ whole genome shotgun (WGS) entry which is preliminary data.</text>
</comment>
<gene>
    <name evidence="12" type="ORF">BC793_106210</name>
</gene>
<dbReference type="EC" id="2.7.13.3" evidence="2"/>
<dbReference type="Gene3D" id="3.30.565.10">
    <property type="entry name" value="Histidine kinase-like ATPase, C-terminal domain"/>
    <property type="match status" value="1"/>
</dbReference>
<feature type="transmembrane region" description="Helical" evidence="9">
    <location>
        <begin position="144"/>
        <end position="163"/>
    </location>
</feature>
<dbReference type="CDD" id="cd16917">
    <property type="entry name" value="HATPase_UhpB-NarQ-NarX-like"/>
    <property type="match status" value="1"/>
</dbReference>
<dbReference type="InterPro" id="IPR011712">
    <property type="entry name" value="Sig_transdc_His_kin_sub3_dim/P"/>
</dbReference>
<feature type="domain" description="Signal transduction histidine kinase subgroup 3 dimerisation and phosphoacceptor" evidence="11">
    <location>
        <begin position="191"/>
        <end position="256"/>
    </location>
</feature>
<dbReference type="GO" id="GO:0016020">
    <property type="term" value="C:membrane"/>
    <property type="evidence" value="ECO:0007669"/>
    <property type="project" value="InterPro"/>
</dbReference>
<dbReference type="OrthoDB" id="227596at2"/>
<reference evidence="12 13" key="1">
    <citation type="submission" date="2018-05" db="EMBL/GenBank/DDBJ databases">
        <title>Genomic Encyclopedia of Archaeal and Bacterial Type Strains, Phase II (KMG-II): from individual species to whole genera.</title>
        <authorList>
            <person name="Goeker M."/>
        </authorList>
    </citation>
    <scope>NUCLEOTIDE SEQUENCE [LARGE SCALE GENOMIC DNA]</scope>
    <source>
        <strain evidence="12 13">DSM 45184</strain>
    </source>
</reference>
<feature type="transmembrane region" description="Helical" evidence="9">
    <location>
        <begin position="82"/>
        <end position="100"/>
    </location>
</feature>
<evidence type="ECO:0000256" key="3">
    <source>
        <dbReference type="ARBA" id="ARBA00022553"/>
    </source>
</evidence>
<dbReference type="InterPro" id="IPR036890">
    <property type="entry name" value="HATPase_C_sf"/>
</dbReference>
<dbReference type="AlphaFoldDB" id="A0A316FK73"/>
<proteinExistence type="predicted"/>
<dbReference type="SUPFAM" id="SSF55874">
    <property type="entry name" value="ATPase domain of HSP90 chaperone/DNA topoisomerase II/histidine kinase"/>
    <property type="match status" value="1"/>
</dbReference>
<dbReference type="InterPro" id="IPR050482">
    <property type="entry name" value="Sensor_HK_TwoCompSys"/>
</dbReference>